<reference evidence="1 2" key="1">
    <citation type="journal article" date="2017" name="Int. J. Food Microbiol.">
        <title>Investigating the biocontrol and anti-biofilm potential of a three phage cocktail against Cronobacter sakazakii in different brands of infant formula.</title>
        <authorList>
            <person name="Endersen L."/>
            <person name="Buttimer C."/>
            <person name="Nevin E."/>
            <person name="Coffey A."/>
            <person name="Neve H."/>
            <person name="Oliveira H."/>
            <person name="Lavigne R."/>
            <person name="O'Mahony J."/>
        </authorList>
    </citation>
    <scope>NUCLEOTIDE SEQUENCE [LARGE SCALE GENOMIC DNA]</scope>
</reference>
<sequence length="46" mass="5338">MTAKRLVICYRCLHVYDHNTAKRTATKRLRVKEAECPLCKCKICLG</sequence>
<gene>
    <name evidence="1" type="ORF">B_116</name>
</gene>
<organism evidence="1 2">
    <name type="scientific">Cronobacter phage vB_CsaM_leB</name>
    <dbReference type="NCBI Taxonomy" id="1885242"/>
    <lineage>
        <taxon>Viruses</taxon>
        <taxon>Duplodnaviria</taxon>
        <taxon>Heunggongvirae</taxon>
        <taxon>Uroviricota</taxon>
        <taxon>Caudoviricetes</taxon>
        <taxon>Pantevenvirales</taxon>
        <taxon>Straboviridae</taxon>
        <taxon>Pseudotevenvirus</taxon>
        <taxon>Pseudotevenvirus leb</taxon>
    </lineage>
</organism>
<accession>A0A1W5N0B9</accession>
<proteinExistence type="predicted"/>
<dbReference type="EMBL" id="KX431559">
    <property type="protein sequence ID" value="AOG16242.1"/>
    <property type="molecule type" value="Genomic_DNA"/>
</dbReference>
<dbReference type="Pfam" id="PF23903">
    <property type="entry name" value="Phage_zn_bind_2"/>
    <property type="match status" value="1"/>
</dbReference>
<name>A0A1W5N0B9_9CAUD</name>
<evidence type="ECO:0000313" key="2">
    <source>
        <dbReference type="Proteomes" id="UP000223496"/>
    </source>
</evidence>
<dbReference type="InterPro" id="IPR057389">
    <property type="entry name" value="Zn-bd_phage"/>
</dbReference>
<evidence type="ECO:0000313" key="1">
    <source>
        <dbReference type="EMBL" id="AOG16242.1"/>
    </source>
</evidence>
<keyword evidence="2" id="KW-1185">Reference proteome</keyword>
<protein>
    <submittedName>
        <fullName evidence="1">Uncharacterized protein</fullName>
    </submittedName>
</protein>
<dbReference type="Proteomes" id="UP000223496">
    <property type="component" value="Segment"/>
</dbReference>